<proteinExistence type="predicted"/>
<dbReference type="Proteomes" id="UP000887580">
    <property type="component" value="Unplaced"/>
</dbReference>
<dbReference type="WBParaSite" id="PS1159_v2.g911.t1">
    <property type="protein sequence ID" value="PS1159_v2.g911.t1"/>
    <property type="gene ID" value="PS1159_v2.g911"/>
</dbReference>
<reference evidence="2" key="1">
    <citation type="submission" date="2022-11" db="UniProtKB">
        <authorList>
            <consortium name="WormBaseParasite"/>
        </authorList>
    </citation>
    <scope>IDENTIFICATION</scope>
</reference>
<protein>
    <submittedName>
        <fullName evidence="2">Gem-associated protein 2</fullName>
    </submittedName>
</protein>
<evidence type="ECO:0000313" key="2">
    <source>
        <dbReference type="WBParaSite" id="PS1159_v2.g911.t1"/>
    </source>
</evidence>
<sequence length="245" mass="28335">MDQEKCYHVEVFDPSSIDVSRPATTVDEYLKQVVVNRMNCTEVAYAKIDSSKIKTTIATAAPILNDKCLHAPNRKWQDEFIIRFGKDREDIEYQRRKIKPLNFKNLLPQASDGQGWINICLRQRSQHVPIEPSHESLYAAHQGTPPTLRLVLSFSDVLVDKLLSHLFKAFTEQGYSRAIFEWFYALLLVVKVPLQHDTMAILRSFTKLCREKRAELGEDNLEIIREYTIFIAIVSLFFSQKDLAD</sequence>
<organism evidence="1 2">
    <name type="scientific">Panagrolaimus sp. PS1159</name>
    <dbReference type="NCBI Taxonomy" id="55785"/>
    <lineage>
        <taxon>Eukaryota</taxon>
        <taxon>Metazoa</taxon>
        <taxon>Ecdysozoa</taxon>
        <taxon>Nematoda</taxon>
        <taxon>Chromadorea</taxon>
        <taxon>Rhabditida</taxon>
        <taxon>Tylenchina</taxon>
        <taxon>Panagrolaimomorpha</taxon>
        <taxon>Panagrolaimoidea</taxon>
        <taxon>Panagrolaimidae</taxon>
        <taxon>Panagrolaimus</taxon>
    </lineage>
</organism>
<evidence type="ECO:0000313" key="1">
    <source>
        <dbReference type="Proteomes" id="UP000887580"/>
    </source>
</evidence>
<name>A0AC35GW01_9BILA</name>
<accession>A0AC35GW01</accession>